<proteinExistence type="predicted"/>
<dbReference type="EMBL" id="JANFNH010000011">
    <property type="protein sequence ID" value="MCQ4043006.1"/>
    <property type="molecule type" value="Genomic_DNA"/>
</dbReference>
<dbReference type="RefSeq" id="WP_255927713.1">
    <property type="nucleotide sequence ID" value="NZ_JANFNH010000011.1"/>
</dbReference>
<comment type="caution">
    <text evidence="1">The sequence shown here is derived from an EMBL/GenBank/DDBJ whole genome shotgun (WGS) entry which is preliminary data.</text>
</comment>
<reference evidence="1 2" key="1">
    <citation type="submission" date="2022-06" db="EMBL/GenBank/DDBJ databases">
        <title>Draft genome sequence of type strain Streptomyces rubrisoli DSM 42083.</title>
        <authorList>
            <person name="Duangmal K."/>
            <person name="Klaysubun C."/>
        </authorList>
    </citation>
    <scope>NUCLEOTIDE SEQUENCE [LARGE SCALE GENOMIC DNA]</scope>
    <source>
        <strain evidence="1 2">DSM 42083</strain>
    </source>
</reference>
<dbReference type="Proteomes" id="UP001206206">
    <property type="component" value="Unassembled WGS sequence"/>
</dbReference>
<evidence type="ECO:0000313" key="2">
    <source>
        <dbReference type="Proteomes" id="UP001206206"/>
    </source>
</evidence>
<accession>A0ABT1PDX9</accession>
<organism evidence="1 2">
    <name type="scientific">Streptantibioticus rubrisoli</name>
    <dbReference type="NCBI Taxonomy" id="1387313"/>
    <lineage>
        <taxon>Bacteria</taxon>
        <taxon>Bacillati</taxon>
        <taxon>Actinomycetota</taxon>
        <taxon>Actinomycetes</taxon>
        <taxon>Kitasatosporales</taxon>
        <taxon>Streptomycetaceae</taxon>
        <taxon>Streptantibioticus</taxon>
    </lineage>
</organism>
<gene>
    <name evidence="1" type="ORF">NON19_13415</name>
</gene>
<protein>
    <submittedName>
        <fullName evidence="1">Uncharacterized protein</fullName>
    </submittedName>
</protein>
<evidence type="ECO:0000313" key="1">
    <source>
        <dbReference type="EMBL" id="MCQ4043006.1"/>
    </source>
</evidence>
<sequence length="54" mass="6519">MFEFRVICDQDDVPFIVRDLCRTFVVRSVRRFPARTEGRERLYVEAERQAEPTL</sequence>
<name>A0ABT1PDX9_9ACTN</name>
<keyword evidence="2" id="KW-1185">Reference proteome</keyword>